<proteinExistence type="predicted"/>
<feature type="non-terminal residue" evidence="1">
    <location>
        <position position="59"/>
    </location>
</feature>
<dbReference type="EMBL" id="CAJOBD010057780">
    <property type="protein sequence ID" value="CAF4372643.1"/>
    <property type="molecule type" value="Genomic_DNA"/>
</dbReference>
<accession>A0A820MIS8</accession>
<name>A0A820MIS8_9BILA</name>
<dbReference type="Proteomes" id="UP000663836">
    <property type="component" value="Unassembled WGS sequence"/>
</dbReference>
<protein>
    <recommendedName>
        <fullName evidence="3">Maturase K</fullName>
    </recommendedName>
</protein>
<sequence length="59" mass="7462">EQLFVDAFFQSDFSKKFFNHRPKEEMEQIRENLIPIFEKFQLNHHQFYLRRRSRLPLSF</sequence>
<evidence type="ECO:0000313" key="2">
    <source>
        <dbReference type="Proteomes" id="UP000663836"/>
    </source>
</evidence>
<reference evidence="1" key="1">
    <citation type="submission" date="2021-02" db="EMBL/GenBank/DDBJ databases">
        <authorList>
            <person name="Nowell W R."/>
        </authorList>
    </citation>
    <scope>NUCLEOTIDE SEQUENCE</scope>
</reference>
<feature type="non-terminal residue" evidence="1">
    <location>
        <position position="1"/>
    </location>
</feature>
<evidence type="ECO:0008006" key="3">
    <source>
        <dbReference type="Google" id="ProtNLM"/>
    </source>
</evidence>
<dbReference type="AlphaFoldDB" id="A0A820MIS8"/>
<comment type="caution">
    <text evidence="1">The sequence shown here is derived from an EMBL/GenBank/DDBJ whole genome shotgun (WGS) entry which is preliminary data.</text>
</comment>
<organism evidence="1 2">
    <name type="scientific">Rotaria sordida</name>
    <dbReference type="NCBI Taxonomy" id="392033"/>
    <lineage>
        <taxon>Eukaryota</taxon>
        <taxon>Metazoa</taxon>
        <taxon>Spiralia</taxon>
        <taxon>Gnathifera</taxon>
        <taxon>Rotifera</taxon>
        <taxon>Eurotatoria</taxon>
        <taxon>Bdelloidea</taxon>
        <taxon>Philodinida</taxon>
        <taxon>Philodinidae</taxon>
        <taxon>Rotaria</taxon>
    </lineage>
</organism>
<evidence type="ECO:0000313" key="1">
    <source>
        <dbReference type="EMBL" id="CAF4372643.1"/>
    </source>
</evidence>
<gene>
    <name evidence="1" type="ORF">JBS370_LOCUS42584</name>
</gene>